<dbReference type="eggNOG" id="ENOG502RZPG">
    <property type="taxonomic scope" value="Eukaryota"/>
</dbReference>
<dbReference type="OrthoDB" id="18028at2759"/>
<dbReference type="VEuPathDB" id="AmoebaDB:DICPUDRAFT_41242"/>
<gene>
    <name evidence="1" type="ORF">DICPUDRAFT_41242</name>
</gene>
<dbReference type="OMA" id="ENHVNME"/>
<accession>F0ZZN5</accession>
<protein>
    <submittedName>
        <fullName evidence="1">Uncharacterized protein</fullName>
    </submittedName>
</protein>
<dbReference type="RefSeq" id="XP_003292876.1">
    <property type="nucleotide sequence ID" value="XM_003292828.1"/>
</dbReference>
<name>F0ZZN5_DICPU</name>
<dbReference type="FunCoup" id="F0ZZN5">
    <property type="interactions" value="743"/>
</dbReference>
<organism evidence="1 2">
    <name type="scientific">Dictyostelium purpureum</name>
    <name type="common">Slime mold</name>
    <dbReference type="NCBI Taxonomy" id="5786"/>
    <lineage>
        <taxon>Eukaryota</taxon>
        <taxon>Amoebozoa</taxon>
        <taxon>Evosea</taxon>
        <taxon>Eumycetozoa</taxon>
        <taxon>Dictyostelia</taxon>
        <taxon>Dictyosteliales</taxon>
        <taxon>Dictyosteliaceae</taxon>
        <taxon>Dictyostelium</taxon>
    </lineage>
</organism>
<dbReference type="AlphaFoldDB" id="F0ZZN5"/>
<evidence type="ECO:0000313" key="2">
    <source>
        <dbReference type="Proteomes" id="UP000001064"/>
    </source>
</evidence>
<dbReference type="Proteomes" id="UP000001064">
    <property type="component" value="Unassembled WGS sequence"/>
</dbReference>
<reference evidence="2" key="1">
    <citation type="journal article" date="2011" name="Genome Biol.">
        <title>Comparative genomics of the social amoebae Dictyostelium discoideum and Dictyostelium purpureum.</title>
        <authorList>
            <consortium name="US DOE Joint Genome Institute (JGI-PGF)"/>
            <person name="Sucgang R."/>
            <person name="Kuo A."/>
            <person name="Tian X."/>
            <person name="Salerno W."/>
            <person name="Parikh A."/>
            <person name="Feasley C.L."/>
            <person name="Dalin E."/>
            <person name="Tu H."/>
            <person name="Huang E."/>
            <person name="Barry K."/>
            <person name="Lindquist E."/>
            <person name="Shapiro H."/>
            <person name="Bruce D."/>
            <person name="Schmutz J."/>
            <person name="Salamov A."/>
            <person name="Fey P."/>
            <person name="Gaudet P."/>
            <person name="Anjard C."/>
            <person name="Babu M.M."/>
            <person name="Basu S."/>
            <person name="Bushmanova Y."/>
            <person name="van der Wel H."/>
            <person name="Katoh-Kurasawa M."/>
            <person name="Dinh C."/>
            <person name="Coutinho P.M."/>
            <person name="Saito T."/>
            <person name="Elias M."/>
            <person name="Schaap P."/>
            <person name="Kay R.R."/>
            <person name="Henrissat B."/>
            <person name="Eichinger L."/>
            <person name="Rivero F."/>
            <person name="Putnam N.H."/>
            <person name="West C.M."/>
            <person name="Loomis W.F."/>
            <person name="Chisholm R.L."/>
            <person name="Shaulsky G."/>
            <person name="Strassmann J.E."/>
            <person name="Queller D.C."/>
            <person name="Kuspa A."/>
            <person name="Grigoriev I.V."/>
        </authorList>
    </citation>
    <scope>NUCLEOTIDE SEQUENCE [LARGE SCALE GENOMIC DNA]</scope>
    <source>
        <strain evidence="2">QSDP1</strain>
    </source>
</reference>
<dbReference type="EMBL" id="GL871316">
    <property type="protein sequence ID" value="EGC30588.1"/>
    <property type="molecule type" value="Genomic_DNA"/>
</dbReference>
<dbReference type="GeneID" id="10509063"/>
<proteinExistence type="predicted"/>
<dbReference type="KEGG" id="dpp:DICPUDRAFT_41242"/>
<dbReference type="InParanoid" id="F0ZZN5"/>
<keyword evidence="2" id="KW-1185">Reference proteome</keyword>
<sequence>MYKETFTITLSEVCENHVGMQKIGVLGKDGYSLDDLNKAKKYFEDEKGLKTELFDLKQICLVDSNKDNNSNNNNVDNNEEVDEKDNTNIIDLDEINNAYILVIRNGLSAFCDPNLFHEEQKKLDKDKKALMYGRVVNKNARHNLCFSNVSQEPDYEKGKGRIIAFKDVPLLDSVRNGFGDILGDKGKKLVAEGNYYFDKTCGIGYHGDAERKRVIAIRTGCRMNICYQWFHDGVKKGKRFQEFLNHGDIYIMSEFAVGWNWKKKKIYTLRHAAGASKFTVI</sequence>
<evidence type="ECO:0000313" key="1">
    <source>
        <dbReference type="EMBL" id="EGC30588.1"/>
    </source>
</evidence>